<dbReference type="Pfam" id="PF21369">
    <property type="entry name" value="STL11_N"/>
    <property type="match status" value="1"/>
</dbReference>
<accession>A0A445AGQ0</accession>
<dbReference type="Pfam" id="PF00076">
    <property type="entry name" value="RRM_1"/>
    <property type="match status" value="1"/>
</dbReference>
<evidence type="ECO:0000256" key="6">
    <source>
        <dbReference type="PROSITE-ProRule" id="PRU00176"/>
    </source>
</evidence>
<dbReference type="SMR" id="A0A445AGQ0"/>
<dbReference type="PROSITE" id="PS50103">
    <property type="entry name" value="ZF_C3H1"/>
    <property type="match status" value="1"/>
</dbReference>
<feature type="region of interest" description="Disordered" evidence="8">
    <location>
        <begin position="301"/>
        <end position="321"/>
    </location>
</feature>
<gene>
    <name evidence="11" type="ORF">Ahy_B02g059375</name>
</gene>
<keyword evidence="3 7" id="KW-0862">Zinc</keyword>
<dbReference type="Gene3D" id="3.30.70.330">
    <property type="match status" value="1"/>
</dbReference>
<evidence type="ECO:0000256" key="4">
    <source>
        <dbReference type="ARBA" id="ARBA00022884"/>
    </source>
</evidence>
<dbReference type="InterPro" id="IPR000571">
    <property type="entry name" value="Znf_CCCH"/>
</dbReference>
<evidence type="ECO:0000256" key="3">
    <source>
        <dbReference type="ARBA" id="ARBA00022833"/>
    </source>
</evidence>
<dbReference type="InterPro" id="IPR048995">
    <property type="entry name" value="STL11/RBM22-like_N"/>
</dbReference>
<evidence type="ECO:0000313" key="11">
    <source>
        <dbReference type="EMBL" id="RYR25564.1"/>
    </source>
</evidence>
<dbReference type="EMBL" id="SDMP01000012">
    <property type="protein sequence ID" value="RYR25564.1"/>
    <property type="molecule type" value="Genomic_DNA"/>
</dbReference>
<dbReference type="Gene3D" id="4.10.1000.10">
    <property type="entry name" value="Zinc finger, CCCH-type"/>
    <property type="match status" value="1"/>
</dbReference>
<dbReference type="GO" id="GO:0008270">
    <property type="term" value="F:zinc ion binding"/>
    <property type="evidence" value="ECO:0007669"/>
    <property type="project" value="UniProtKB-KW"/>
</dbReference>
<evidence type="ECO:0008006" key="13">
    <source>
        <dbReference type="Google" id="ProtNLM"/>
    </source>
</evidence>
<evidence type="ECO:0000259" key="9">
    <source>
        <dbReference type="PROSITE" id="PS50102"/>
    </source>
</evidence>
<dbReference type="InterPro" id="IPR035979">
    <property type="entry name" value="RBD_domain_sf"/>
</dbReference>
<feature type="zinc finger region" description="C3H1-type" evidence="7">
    <location>
        <begin position="157"/>
        <end position="184"/>
    </location>
</feature>
<keyword evidence="5" id="KW-0238">DNA-binding</keyword>
<reference evidence="11 12" key="1">
    <citation type="submission" date="2019-01" db="EMBL/GenBank/DDBJ databases">
        <title>Sequencing of cultivated peanut Arachis hypogaea provides insights into genome evolution and oil improvement.</title>
        <authorList>
            <person name="Chen X."/>
        </authorList>
    </citation>
    <scope>NUCLEOTIDE SEQUENCE [LARGE SCALE GENOMIC DNA]</scope>
    <source>
        <strain evidence="12">cv. Fuhuasheng</strain>
        <tissue evidence="11">Leaves</tissue>
    </source>
</reference>
<dbReference type="GO" id="GO:0071006">
    <property type="term" value="C:U2-type catalytic step 1 spliceosome"/>
    <property type="evidence" value="ECO:0007669"/>
    <property type="project" value="TreeGrafter"/>
</dbReference>
<feature type="compositionally biased region" description="Pro residues" evidence="8">
    <location>
        <begin position="420"/>
        <end position="442"/>
    </location>
</feature>
<sequence>MAHRLLRDHEADGWERADFPIICESCLGDNPYVRMTRAEYDKECKICTRPFTVFRWRPGRDARYKKTEICQTCSKLKNVCQVCLLDLEYGLPVQVRDTALSIDSNDAIPKSDVNREYFAEEHDRKARAGIDYESSYGKARPNDTILKLQRTTPYYKRNRAHICSFYIRGECTRGAECPYRHEMPVTGELSQQNIKDRYYGVNDPVALKLLGKAGEMTSLEAPEDESIKTLYVGGLDARVTEQDLRDHFYAHGEIESIKMVLQRACAFVTYTTREGAEKAAEELSNKLVIKGLRLKLMWGRPQTAKPESDGSDQARQQAAVAHSGLLPRAVISQQQNQDLGQGMPYYNNPPPPQQERSYYPSMDPQRMGALIPSQEGPPGGPSGSGENKPSTEKPQMQQHYTHPMMPPPPPGQYHHQPPHQYYPPPYGYMPPVPPYQQYPPPYSSQMVPSQPPAANHPYHHHPMQPGSSQTGSGQVGSGSAPAEAGTSASGSQQQ</sequence>
<dbReference type="OrthoDB" id="10259600at2759"/>
<proteinExistence type="predicted"/>
<dbReference type="InterPro" id="IPR036855">
    <property type="entry name" value="Znf_CCCH_sf"/>
</dbReference>
<dbReference type="CDD" id="cd12224">
    <property type="entry name" value="RRM_RBM22"/>
    <property type="match status" value="1"/>
</dbReference>
<dbReference type="SMART" id="SM00356">
    <property type="entry name" value="ZnF_C3H1"/>
    <property type="match status" value="1"/>
</dbReference>
<evidence type="ECO:0000256" key="5">
    <source>
        <dbReference type="ARBA" id="ARBA00023125"/>
    </source>
</evidence>
<dbReference type="GO" id="GO:0003677">
    <property type="term" value="F:DNA binding"/>
    <property type="evidence" value="ECO:0007669"/>
    <property type="project" value="UniProtKB-KW"/>
</dbReference>
<keyword evidence="12" id="KW-1185">Reference proteome</keyword>
<dbReference type="FunFam" id="3.30.70.330:FF:000347">
    <property type="entry name" value="Zinc finger CCCH domain-containing protein 40"/>
    <property type="match status" value="1"/>
</dbReference>
<dbReference type="GO" id="GO:0036002">
    <property type="term" value="F:pre-mRNA binding"/>
    <property type="evidence" value="ECO:0007669"/>
    <property type="project" value="TreeGrafter"/>
</dbReference>
<dbReference type="PANTHER" id="PTHR14089:SF6">
    <property type="entry name" value="PRE-MRNA-SPLICING FACTOR RBM22"/>
    <property type="match status" value="1"/>
</dbReference>
<evidence type="ECO:0000256" key="8">
    <source>
        <dbReference type="SAM" id="MobiDB-lite"/>
    </source>
</evidence>
<evidence type="ECO:0000256" key="2">
    <source>
        <dbReference type="ARBA" id="ARBA00022771"/>
    </source>
</evidence>
<dbReference type="Proteomes" id="UP000289738">
    <property type="component" value="Chromosome B02"/>
</dbReference>
<feature type="domain" description="C3H1-type" evidence="10">
    <location>
        <begin position="157"/>
        <end position="184"/>
    </location>
</feature>
<name>A0A445AGQ0_ARAHY</name>
<feature type="region of interest" description="Disordered" evidence="8">
    <location>
        <begin position="339"/>
        <end position="494"/>
    </location>
</feature>
<keyword evidence="4 6" id="KW-0694">RNA-binding</keyword>
<dbReference type="Pfam" id="PF16131">
    <property type="entry name" value="Torus"/>
    <property type="match status" value="1"/>
</dbReference>
<keyword evidence="1 7" id="KW-0479">Metal-binding</keyword>
<dbReference type="InterPro" id="IPR039171">
    <property type="entry name" value="Cwc2/Slt11"/>
</dbReference>
<dbReference type="SUPFAM" id="SSF90229">
    <property type="entry name" value="CCCH zinc finger"/>
    <property type="match status" value="1"/>
</dbReference>
<organism evidence="11 12">
    <name type="scientific">Arachis hypogaea</name>
    <name type="common">Peanut</name>
    <dbReference type="NCBI Taxonomy" id="3818"/>
    <lineage>
        <taxon>Eukaryota</taxon>
        <taxon>Viridiplantae</taxon>
        <taxon>Streptophyta</taxon>
        <taxon>Embryophyta</taxon>
        <taxon>Tracheophyta</taxon>
        <taxon>Spermatophyta</taxon>
        <taxon>Magnoliopsida</taxon>
        <taxon>eudicotyledons</taxon>
        <taxon>Gunneridae</taxon>
        <taxon>Pentapetalae</taxon>
        <taxon>rosids</taxon>
        <taxon>fabids</taxon>
        <taxon>Fabales</taxon>
        <taxon>Fabaceae</taxon>
        <taxon>Papilionoideae</taxon>
        <taxon>50 kb inversion clade</taxon>
        <taxon>dalbergioids sensu lato</taxon>
        <taxon>Dalbergieae</taxon>
        <taxon>Pterocarpus clade</taxon>
        <taxon>Arachis</taxon>
    </lineage>
</organism>
<keyword evidence="2 7" id="KW-0863">Zinc-finger</keyword>
<dbReference type="STRING" id="3818.A0A445AGQ0"/>
<dbReference type="GO" id="GO:0071007">
    <property type="term" value="C:U2-type catalytic step 2 spliceosome"/>
    <property type="evidence" value="ECO:0007669"/>
    <property type="project" value="TreeGrafter"/>
</dbReference>
<evidence type="ECO:0000259" key="10">
    <source>
        <dbReference type="PROSITE" id="PS50103"/>
    </source>
</evidence>
<evidence type="ECO:0000256" key="1">
    <source>
        <dbReference type="ARBA" id="ARBA00022723"/>
    </source>
</evidence>
<dbReference type="SMART" id="SM00360">
    <property type="entry name" value="RRM"/>
    <property type="match status" value="1"/>
</dbReference>
<dbReference type="SUPFAM" id="SSF54928">
    <property type="entry name" value="RNA-binding domain, RBD"/>
    <property type="match status" value="1"/>
</dbReference>
<dbReference type="AlphaFoldDB" id="A0A445AGQ0"/>
<feature type="compositionally biased region" description="Low complexity" evidence="8">
    <location>
        <begin position="443"/>
        <end position="456"/>
    </location>
</feature>
<dbReference type="Gramene" id="arahy.Tifrunner.gnm2.ann2.Ah12g193000.1">
    <property type="protein sequence ID" value="arahy.Tifrunner.gnm2.ann2.Ah12g193000.1-CDS"/>
    <property type="gene ID" value="arahy.Tifrunner.gnm2.ann2.Ah12g193000"/>
</dbReference>
<dbReference type="GO" id="GO:0017070">
    <property type="term" value="F:U6 snRNA binding"/>
    <property type="evidence" value="ECO:0007669"/>
    <property type="project" value="TreeGrafter"/>
</dbReference>
<protein>
    <recommendedName>
        <fullName evidence="13">Zinc finger CCCH domain-containing protein</fullName>
    </recommendedName>
</protein>
<dbReference type="InterPro" id="IPR032297">
    <property type="entry name" value="Torus"/>
</dbReference>
<dbReference type="InterPro" id="IPR012677">
    <property type="entry name" value="Nucleotide-bd_a/b_plait_sf"/>
</dbReference>
<comment type="caution">
    <text evidence="11">The sequence shown here is derived from an EMBL/GenBank/DDBJ whole genome shotgun (WGS) entry which is preliminary data.</text>
</comment>
<dbReference type="InterPro" id="IPR000504">
    <property type="entry name" value="RRM_dom"/>
</dbReference>
<dbReference type="PANTHER" id="PTHR14089">
    <property type="entry name" value="PRE-MRNA-SPLICING FACTOR RBM22"/>
    <property type="match status" value="1"/>
</dbReference>
<dbReference type="PROSITE" id="PS50102">
    <property type="entry name" value="RRM"/>
    <property type="match status" value="1"/>
</dbReference>
<dbReference type="FunFam" id="4.10.1000.10:FF:000036">
    <property type="entry name" value="Zinc finger CCCH domain-containing protein 4"/>
    <property type="match status" value="1"/>
</dbReference>
<feature type="domain" description="RRM" evidence="9">
    <location>
        <begin position="228"/>
        <end position="301"/>
    </location>
</feature>
<evidence type="ECO:0000313" key="12">
    <source>
        <dbReference type="Proteomes" id="UP000289738"/>
    </source>
</evidence>
<feature type="compositionally biased region" description="Low complexity" evidence="8">
    <location>
        <begin position="384"/>
        <end position="403"/>
    </location>
</feature>
<dbReference type="GO" id="GO:0000974">
    <property type="term" value="C:Prp19 complex"/>
    <property type="evidence" value="ECO:0007669"/>
    <property type="project" value="TreeGrafter"/>
</dbReference>
<evidence type="ECO:0000256" key="7">
    <source>
        <dbReference type="PROSITE-ProRule" id="PRU00723"/>
    </source>
</evidence>